<proteinExistence type="predicted"/>
<dbReference type="EMBL" id="KV897695">
    <property type="protein sequence ID" value="OON16373.1"/>
    <property type="molecule type" value="Genomic_DNA"/>
</dbReference>
<evidence type="ECO:0000259" key="1">
    <source>
        <dbReference type="Pfam" id="PF14551"/>
    </source>
</evidence>
<dbReference type="Gene3D" id="3.30.1640.10">
    <property type="entry name" value="mini-chromosome maintenance (MCM) complex, chain A, domain 1"/>
    <property type="match status" value="1"/>
</dbReference>
<organism evidence="2 3">
    <name type="scientific">Opisthorchis viverrini</name>
    <name type="common">Southeast Asian liver fluke</name>
    <dbReference type="NCBI Taxonomy" id="6198"/>
    <lineage>
        <taxon>Eukaryota</taxon>
        <taxon>Metazoa</taxon>
        <taxon>Spiralia</taxon>
        <taxon>Lophotrochozoa</taxon>
        <taxon>Platyhelminthes</taxon>
        <taxon>Trematoda</taxon>
        <taxon>Digenea</taxon>
        <taxon>Opisthorchiida</taxon>
        <taxon>Opisthorchiata</taxon>
        <taxon>Opisthorchiidae</taxon>
        <taxon>Opisthorchis</taxon>
    </lineage>
</organism>
<protein>
    <recommendedName>
        <fullName evidence="1">MCM N-terminal domain-containing protein</fullName>
    </recommendedName>
</protein>
<sequence>MDVAQAEVRTVRVVDVVAEECQQGDLLKYVERAKELKQLEKTTLVVDFTDIIMADSKLSGLIQDEYYRLYPELCLATKNFVNNHVPDTQNSGRDFYVAFADLPGLHSPPCASILSVPIA</sequence>
<gene>
    <name evidence="2" type="ORF">X801_07815</name>
</gene>
<dbReference type="InterPro" id="IPR012340">
    <property type="entry name" value="NA-bd_OB-fold"/>
</dbReference>
<dbReference type="AlphaFoldDB" id="A0A1S8WQ62"/>
<dbReference type="InterPro" id="IPR027925">
    <property type="entry name" value="MCM_N"/>
</dbReference>
<keyword evidence="3" id="KW-1185">Reference proteome</keyword>
<dbReference type="Proteomes" id="UP000243686">
    <property type="component" value="Unassembled WGS sequence"/>
</dbReference>
<evidence type="ECO:0000313" key="2">
    <source>
        <dbReference type="EMBL" id="OON16373.1"/>
    </source>
</evidence>
<name>A0A1S8WQ62_OPIVI</name>
<accession>A0A1S8WQ62</accession>
<evidence type="ECO:0000313" key="3">
    <source>
        <dbReference type="Proteomes" id="UP000243686"/>
    </source>
</evidence>
<feature type="domain" description="MCM N-terminal" evidence="1">
    <location>
        <begin position="23"/>
        <end position="100"/>
    </location>
</feature>
<reference evidence="2 3" key="1">
    <citation type="submission" date="2015-03" db="EMBL/GenBank/DDBJ databases">
        <title>Draft genome of the nematode, Opisthorchis viverrini.</title>
        <authorList>
            <person name="Mitreva M."/>
        </authorList>
    </citation>
    <scope>NUCLEOTIDE SEQUENCE [LARGE SCALE GENOMIC DNA]</scope>
    <source>
        <strain evidence="2">Khon Kaen</strain>
    </source>
</reference>
<dbReference type="Pfam" id="PF14551">
    <property type="entry name" value="MCM_N"/>
    <property type="match status" value="1"/>
</dbReference>
<dbReference type="SUPFAM" id="SSF50249">
    <property type="entry name" value="Nucleic acid-binding proteins"/>
    <property type="match status" value="1"/>
</dbReference>